<proteinExistence type="predicted"/>
<protein>
    <submittedName>
        <fullName evidence="2">Uncharacterized protein</fullName>
    </submittedName>
</protein>
<feature type="chain" id="PRO_5043023785" evidence="1">
    <location>
        <begin position="24"/>
        <end position="293"/>
    </location>
</feature>
<dbReference type="PROSITE" id="PS50007">
    <property type="entry name" value="PIPLC_X_DOMAIN"/>
    <property type="match status" value="1"/>
</dbReference>
<dbReference type="InterPro" id="IPR017946">
    <property type="entry name" value="PLC-like_Pdiesterase_TIM-brl"/>
</dbReference>
<gene>
    <name evidence="2" type="ORF">WN944_019998</name>
</gene>
<comment type="caution">
    <text evidence="2">The sequence shown here is derived from an EMBL/GenBank/DDBJ whole genome shotgun (WGS) entry which is preliminary data.</text>
</comment>
<evidence type="ECO:0000313" key="3">
    <source>
        <dbReference type="Proteomes" id="UP001428341"/>
    </source>
</evidence>
<feature type="signal peptide" evidence="1">
    <location>
        <begin position="1"/>
        <end position="23"/>
    </location>
</feature>
<dbReference type="GO" id="GO:0006629">
    <property type="term" value="P:lipid metabolic process"/>
    <property type="evidence" value="ECO:0007669"/>
    <property type="project" value="InterPro"/>
</dbReference>
<dbReference type="PANTHER" id="PTHR13593:SF127">
    <property type="entry name" value="PLC-LIKE PHOSPHODIESTERASES SUPERFAMILY PROTEIN"/>
    <property type="match status" value="1"/>
</dbReference>
<dbReference type="GO" id="GO:0008081">
    <property type="term" value="F:phosphoric diester hydrolase activity"/>
    <property type="evidence" value="ECO:0007669"/>
    <property type="project" value="InterPro"/>
</dbReference>
<organism evidence="2 3">
    <name type="scientific">Citrus x changshan-huyou</name>
    <dbReference type="NCBI Taxonomy" id="2935761"/>
    <lineage>
        <taxon>Eukaryota</taxon>
        <taxon>Viridiplantae</taxon>
        <taxon>Streptophyta</taxon>
        <taxon>Embryophyta</taxon>
        <taxon>Tracheophyta</taxon>
        <taxon>Spermatophyta</taxon>
        <taxon>Magnoliopsida</taxon>
        <taxon>eudicotyledons</taxon>
        <taxon>Gunneridae</taxon>
        <taxon>Pentapetalae</taxon>
        <taxon>rosids</taxon>
        <taxon>malvids</taxon>
        <taxon>Sapindales</taxon>
        <taxon>Rutaceae</taxon>
        <taxon>Aurantioideae</taxon>
        <taxon>Citrus</taxon>
    </lineage>
</organism>
<dbReference type="InterPro" id="IPR051057">
    <property type="entry name" value="PI-PLC_domain"/>
</dbReference>
<name>A0AAP0LX26_9ROSI</name>
<dbReference type="Proteomes" id="UP001428341">
    <property type="component" value="Unassembled WGS sequence"/>
</dbReference>
<dbReference type="SUPFAM" id="SSF51695">
    <property type="entry name" value="PLC-like phosphodiesterases"/>
    <property type="match status" value="1"/>
</dbReference>
<dbReference type="EMBL" id="JBCGBO010000007">
    <property type="protein sequence ID" value="KAK9188593.1"/>
    <property type="molecule type" value="Genomic_DNA"/>
</dbReference>
<dbReference type="PANTHER" id="PTHR13593">
    <property type="match status" value="1"/>
</dbReference>
<reference evidence="2 3" key="1">
    <citation type="submission" date="2024-05" db="EMBL/GenBank/DDBJ databases">
        <title>Haplotype-resolved chromosome-level genome assembly of Huyou (Citrus changshanensis).</title>
        <authorList>
            <person name="Miao C."/>
            <person name="Chen W."/>
            <person name="Wu Y."/>
            <person name="Wang L."/>
            <person name="Zhao S."/>
            <person name="Grierson D."/>
            <person name="Xu C."/>
            <person name="Chen K."/>
        </authorList>
    </citation>
    <scope>NUCLEOTIDE SEQUENCE [LARGE SCALE GENOMIC DNA]</scope>
    <source>
        <strain evidence="2">01-14</strain>
        <tissue evidence="2">Leaf</tissue>
    </source>
</reference>
<accession>A0AAP0LX26</accession>
<dbReference type="Pfam" id="PF26178">
    <property type="entry name" value="PI-PLC_cat"/>
    <property type="match status" value="1"/>
</dbReference>
<sequence>MAFLRYLQSIIITLVCFSVVATAKNDSLPFNKYAFLTTHNSFAISEGRHSGLFSLVITNQDDKITQQLNHGVRALMLDTYDYKNDIWLCHASKGKCEDYTSFGPAREVFKEIEAFLSANKSEIVTLFLEDYVETPKGLTKVFNETGLMKYWFPVSKMPQNGQDWPLVRDMVASNQRLVVFTSKKSKQESEGIAYQWNYVVENHYGDEGMHSGKCSNRAESVPLNDKTKSLVLVNHFPSIPLKLRSSRDNSKGLIDMVQTCYGAAGNRWANFVAVDFYRKGEAFQAIDKINNRK</sequence>
<dbReference type="AlphaFoldDB" id="A0AAP0LX26"/>
<dbReference type="CDD" id="cd08588">
    <property type="entry name" value="PI-PLCc_At5g67130_like"/>
    <property type="match status" value="1"/>
</dbReference>
<keyword evidence="1" id="KW-0732">Signal</keyword>
<evidence type="ECO:0000256" key="1">
    <source>
        <dbReference type="SAM" id="SignalP"/>
    </source>
</evidence>
<dbReference type="Gene3D" id="3.20.20.190">
    <property type="entry name" value="Phosphatidylinositol (PI) phosphodiesterase"/>
    <property type="match status" value="1"/>
</dbReference>
<keyword evidence="3" id="KW-1185">Reference proteome</keyword>
<evidence type="ECO:0000313" key="2">
    <source>
        <dbReference type="EMBL" id="KAK9188593.1"/>
    </source>
</evidence>